<dbReference type="OrthoDB" id="1746457at2759"/>
<name>A0A8K0DVF7_9ROSA</name>
<dbReference type="PANTHER" id="PTHR42938">
    <property type="entry name" value="FORMATE DEHYDROGENASE 1"/>
    <property type="match status" value="1"/>
</dbReference>
<organism evidence="2 3">
    <name type="scientific">Rhamnella rubrinervis</name>
    <dbReference type="NCBI Taxonomy" id="2594499"/>
    <lineage>
        <taxon>Eukaryota</taxon>
        <taxon>Viridiplantae</taxon>
        <taxon>Streptophyta</taxon>
        <taxon>Embryophyta</taxon>
        <taxon>Tracheophyta</taxon>
        <taxon>Spermatophyta</taxon>
        <taxon>Magnoliopsida</taxon>
        <taxon>eudicotyledons</taxon>
        <taxon>Gunneridae</taxon>
        <taxon>Pentapetalae</taxon>
        <taxon>rosids</taxon>
        <taxon>fabids</taxon>
        <taxon>Rosales</taxon>
        <taxon>Rhamnaceae</taxon>
        <taxon>rhamnoid group</taxon>
        <taxon>Rhamneae</taxon>
        <taxon>Rhamnella</taxon>
    </lineage>
</organism>
<evidence type="ECO:0000313" key="3">
    <source>
        <dbReference type="Proteomes" id="UP000796880"/>
    </source>
</evidence>
<evidence type="ECO:0000313" key="2">
    <source>
        <dbReference type="EMBL" id="KAF3435466.1"/>
    </source>
</evidence>
<keyword evidence="3" id="KW-1185">Reference proteome</keyword>
<evidence type="ECO:0000259" key="1">
    <source>
        <dbReference type="Pfam" id="PF02826"/>
    </source>
</evidence>
<dbReference type="Gene3D" id="3.40.50.720">
    <property type="entry name" value="NAD(P)-binding Rossmann-like Domain"/>
    <property type="match status" value="2"/>
</dbReference>
<dbReference type="SUPFAM" id="SSF51735">
    <property type="entry name" value="NAD(P)-binding Rossmann-fold domains"/>
    <property type="match status" value="1"/>
</dbReference>
<dbReference type="InterPro" id="IPR036291">
    <property type="entry name" value="NAD(P)-bd_dom_sf"/>
</dbReference>
<dbReference type="AlphaFoldDB" id="A0A8K0DVF7"/>
<dbReference type="InterPro" id="IPR006140">
    <property type="entry name" value="D-isomer_DH_NAD-bd"/>
</dbReference>
<proteinExistence type="predicted"/>
<reference evidence="2" key="1">
    <citation type="submission" date="2020-03" db="EMBL/GenBank/DDBJ databases">
        <title>A high-quality chromosome-level genome assembly of a woody plant with both climbing and erect habits, Rhamnella rubrinervis.</title>
        <authorList>
            <person name="Lu Z."/>
            <person name="Yang Y."/>
            <person name="Zhu X."/>
            <person name="Sun Y."/>
        </authorList>
    </citation>
    <scope>NUCLEOTIDE SEQUENCE</scope>
    <source>
        <strain evidence="2">BYM</strain>
        <tissue evidence="2">Leaf</tissue>
    </source>
</reference>
<protein>
    <recommendedName>
        <fullName evidence="1">D-isomer specific 2-hydroxyacid dehydrogenase NAD-binding domain-containing protein</fullName>
    </recommendedName>
</protein>
<dbReference type="GO" id="GO:0051287">
    <property type="term" value="F:NAD binding"/>
    <property type="evidence" value="ECO:0007669"/>
    <property type="project" value="InterPro"/>
</dbReference>
<dbReference type="Pfam" id="PF02826">
    <property type="entry name" value="2-Hacid_dh_C"/>
    <property type="match status" value="1"/>
</dbReference>
<dbReference type="PANTHER" id="PTHR42938:SF22">
    <property type="entry name" value="D-3-PHOSPHOGLYCERATE DEHYDROGENASE"/>
    <property type="match status" value="1"/>
</dbReference>
<dbReference type="GO" id="GO:0004617">
    <property type="term" value="F:phosphoglycerate dehydrogenase activity"/>
    <property type="evidence" value="ECO:0007669"/>
    <property type="project" value="TreeGrafter"/>
</dbReference>
<dbReference type="Proteomes" id="UP000796880">
    <property type="component" value="Unassembled WGS sequence"/>
</dbReference>
<accession>A0A8K0DVF7</accession>
<feature type="domain" description="D-isomer specific 2-hydroxyacid dehydrogenase NAD-binding" evidence="1">
    <location>
        <begin position="14"/>
        <end position="63"/>
    </location>
</feature>
<comment type="caution">
    <text evidence="2">The sequence shown here is derived from an EMBL/GenBank/DDBJ whole genome shotgun (WGS) entry which is preliminary data.</text>
</comment>
<dbReference type="EMBL" id="VOIH02000010">
    <property type="protein sequence ID" value="KAF3435466.1"/>
    <property type="molecule type" value="Genomic_DNA"/>
</dbReference>
<sequence length="156" mass="16436">MGIHSNTTTPIISAKIIDEDALVKALDARIVAQAALDVFTVEPSAKDSKLVLHEKVIATLHLGASTMEAQIAIAEAVVGAIRGELATTAVNAQMVPAELWFILLKFHAYDKGLPLSSLLQGDATGELTVPKPTPAASSTMQYQLRCFSQTEAGGLP</sequence>
<gene>
    <name evidence="2" type="ORF">FNV43_RR22555</name>
</gene>